<protein>
    <submittedName>
        <fullName evidence="1">Uncharacterized protein</fullName>
    </submittedName>
</protein>
<dbReference type="GeneID" id="85417220"/>
<accession>A0ABQ9QHA5</accession>
<gene>
    <name evidence="1" type="ORF">CTAM01_16990</name>
</gene>
<organism evidence="1 2">
    <name type="scientific">Colletotrichum tamarilloi</name>
    <dbReference type="NCBI Taxonomy" id="1209934"/>
    <lineage>
        <taxon>Eukaryota</taxon>
        <taxon>Fungi</taxon>
        <taxon>Dikarya</taxon>
        <taxon>Ascomycota</taxon>
        <taxon>Pezizomycotina</taxon>
        <taxon>Sordariomycetes</taxon>
        <taxon>Hypocreomycetidae</taxon>
        <taxon>Glomerellales</taxon>
        <taxon>Glomerellaceae</taxon>
        <taxon>Colletotrichum</taxon>
        <taxon>Colletotrichum acutatum species complex</taxon>
    </lineage>
</organism>
<dbReference type="Proteomes" id="UP001227543">
    <property type="component" value="Unassembled WGS sequence"/>
</dbReference>
<comment type="caution">
    <text evidence="1">The sequence shown here is derived from an EMBL/GenBank/DDBJ whole genome shotgun (WGS) entry which is preliminary data.</text>
</comment>
<dbReference type="EMBL" id="MLFU01000298">
    <property type="protein sequence ID" value="KAK1467813.1"/>
    <property type="molecule type" value="Genomic_DNA"/>
</dbReference>
<proteinExistence type="predicted"/>
<evidence type="ECO:0000313" key="2">
    <source>
        <dbReference type="Proteomes" id="UP001227543"/>
    </source>
</evidence>
<reference evidence="1 2" key="1">
    <citation type="submission" date="2016-10" db="EMBL/GenBank/DDBJ databases">
        <title>The genome sequence of Colletotrichum fioriniae PJ7.</title>
        <authorList>
            <person name="Baroncelli R."/>
        </authorList>
    </citation>
    <scope>NUCLEOTIDE SEQUENCE [LARGE SCALE GENOMIC DNA]</scope>
    <source>
        <strain evidence="1 2">Tom-12</strain>
    </source>
</reference>
<name>A0ABQ9QHA5_9PEZI</name>
<sequence>MARYLIRVVVPGLPRRPRSQMVQAPLESTPPASPTTACRLSLLGHRGHRSLWSDCAYSNRLPMTYYSSLGDLGSR</sequence>
<dbReference type="RefSeq" id="XP_060372442.1">
    <property type="nucleotide sequence ID" value="XM_060532982.1"/>
</dbReference>
<evidence type="ECO:0000313" key="1">
    <source>
        <dbReference type="EMBL" id="KAK1467813.1"/>
    </source>
</evidence>
<keyword evidence="2" id="KW-1185">Reference proteome</keyword>